<dbReference type="GeneID" id="65209581"/>
<organism evidence="1 2">
    <name type="scientific">Tenacibaculum finnmarkense genomovar finnmarkense</name>
    <dbReference type="NCBI Taxonomy" id="1458503"/>
    <lineage>
        <taxon>Bacteria</taxon>
        <taxon>Pseudomonadati</taxon>
        <taxon>Bacteroidota</taxon>
        <taxon>Flavobacteriia</taxon>
        <taxon>Flavobacteriales</taxon>
        <taxon>Flavobacteriaceae</taxon>
        <taxon>Tenacibaculum</taxon>
        <taxon>Tenacibaculum finnmarkense</taxon>
    </lineage>
</organism>
<dbReference type="EMBL" id="WXXV01000005">
    <property type="protein sequence ID" value="MBE7694891.1"/>
    <property type="molecule type" value="Genomic_DNA"/>
</dbReference>
<comment type="caution">
    <text evidence="1">The sequence shown here is derived from an EMBL/GenBank/DDBJ whole genome shotgun (WGS) entry which is preliminary data.</text>
</comment>
<keyword evidence="2" id="KW-1185">Reference proteome</keyword>
<gene>
    <name evidence="1" type="ORF">F7645_05560</name>
</gene>
<accession>A0AAP1REN2</accession>
<evidence type="ECO:0000313" key="2">
    <source>
        <dbReference type="Proteomes" id="UP000806077"/>
    </source>
</evidence>
<proteinExistence type="predicted"/>
<dbReference type="Proteomes" id="UP000806077">
    <property type="component" value="Unassembled WGS sequence"/>
</dbReference>
<dbReference type="RefSeq" id="WP_101907715.1">
    <property type="nucleotide sequence ID" value="NZ_JAFMUA010000030.1"/>
</dbReference>
<protein>
    <recommendedName>
        <fullName evidence="3">Zinc-finger domain-containing protein</fullName>
    </recommendedName>
</protein>
<name>A0AAP1REN2_9FLAO</name>
<sequence length="94" mass="11065">MKTTINKLIHFIIKPCEKIPILIEKQNTGNLSFINEKWLSFHLYVCISCASYKRKFEKIDSLLSKKMIEENKKIKINKSDIQELKGLIKNKINI</sequence>
<evidence type="ECO:0000313" key="1">
    <source>
        <dbReference type="EMBL" id="MBE7694891.1"/>
    </source>
</evidence>
<reference evidence="1 2" key="1">
    <citation type="journal article" date="2020" name="Int. J. Syst. Evol. Microbiol.">
        <title>Tenacibaculum piscium sp. nov., isolated from skin ulcers of sea-farmed fish, and description of Tenacibaculum finnmarkense sp. nov. with subdivision into genomovars finnmarkense and ulcerans.</title>
        <authorList>
            <person name="Olsen A.B."/>
            <person name="Spilsberg B."/>
            <person name="Nilsen H.K."/>
            <person name="Lagesen K."/>
            <person name="Gulla S."/>
            <person name="Avendano-Herrera R."/>
            <person name="Irgang R."/>
            <person name="Duchaud E."/>
            <person name="Colquhoun D.J."/>
        </authorList>
    </citation>
    <scope>NUCLEOTIDE SEQUENCE [LARGE SCALE GENOMIC DNA]</scope>
    <source>
        <strain evidence="1 2">TNO037</strain>
    </source>
</reference>
<evidence type="ECO:0008006" key="3">
    <source>
        <dbReference type="Google" id="ProtNLM"/>
    </source>
</evidence>
<dbReference type="AlphaFoldDB" id="A0AAP1REN2"/>